<dbReference type="SUPFAM" id="SSF46689">
    <property type="entry name" value="Homeodomain-like"/>
    <property type="match status" value="1"/>
</dbReference>
<dbReference type="Proteomes" id="UP000284605">
    <property type="component" value="Unassembled WGS sequence"/>
</dbReference>
<dbReference type="Pfam" id="PF00440">
    <property type="entry name" value="TetR_N"/>
    <property type="match status" value="1"/>
</dbReference>
<proteinExistence type="predicted"/>
<keyword evidence="5" id="KW-1185">Reference proteome</keyword>
<dbReference type="AlphaFoldDB" id="A0A418VTQ3"/>
<dbReference type="InterPro" id="IPR009057">
    <property type="entry name" value="Homeodomain-like_sf"/>
</dbReference>
<name>A0A418VTQ3_9PROT</name>
<dbReference type="PROSITE" id="PS50977">
    <property type="entry name" value="HTH_TETR_2"/>
    <property type="match status" value="1"/>
</dbReference>
<keyword evidence="1 2" id="KW-0238">DNA-binding</keyword>
<accession>A0A418VTQ3</accession>
<organism evidence="4 5">
    <name type="scientific">Oleomonas cavernae</name>
    <dbReference type="NCBI Taxonomy" id="2320859"/>
    <lineage>
        <taxon>Bacteria</taxon>
        <taxon>Pseudomonadati</taxon>
        <taxon>Pseudomonadota</taxon>
        <taxon>Alphaproteobacteria</taxon>
        <taxon>Acetobacterales</taxon>
        <taxon>Acetobacteraceae</taxon>
        <taxon>Oleomonas</taxon>
    </lineage>
</organism>
<gene>
    <name evidence="4" type="ORF">D3874_25665</name>
</gene>
<dbReference type="PANTHER" id="PTHR30055:SF235">
    <property type="entry name" value="TRANSCRIPTIONAL REGULATORY PROTEIN"/>
    <property type="match status" value="1"/>
</dbReference>
<dbReference type="PANTHER" id="PTHR30055">
    <property type="entry name" value="HTH-TYPE TRANSCRIPTIONAL REGULATOR RUTR"/>
    <property type="match status" value="1"/>
</dbReference>
<protein>
    <submittedName>
        <fullName evidence="4">TetR/AcrR family transcriptional regulator</fullName>
    </submittedName>
</protein>
<evidence type="ECO:0000256" key="2">
    <source>
        <dbReference type="PROSITE-ProRule" id="PRU00335"/>
    </source>
</evidence>
<sequence>MAARDQQPPRGDDTREKIKLAAQRLFAQRGLDDVTVRDIIDAAGQKNGGSLHYYFGTKEALIKELVADGAGLVNAERTRRLEEIEARGGPASLREILRLLADPLAGGIGDGFEPDYIAFINRLAVEHYDLLMEAMEAGRRDSSYRRALEYIRRFLPDLPRRLFDQRIKLMTLYVVAALSSRRGPMATGPSCGMIRPPRKTCSTRSRACWASRPRPKPSAWCAAARPADQPAVAQGWARRWRSVEAGWRASIAAGRIGRATRLPAQLGQVPWKTPSAQSAQKVHS</sequence>
<reference evidence="4 5" key="1">
    <citation type="submission" date="2018-09" db="EMBL/GenBank/DDBJ databases">
        <authorList>
            <person name="Zhu H."/>
        </authorList>
    </citation>
    <scope>NUCLEOTIDE SEQUENCE [LARGE SCALE GENOMIC DNA]</scope>
    <source>
        <strain evidence="4 5">K1W22B-8</strain>
    </source>
</reference>
<feature type="DNA-binding region" description="H-T-H motif" evidence="2">
    <location>
        <begin position="36"/>
        <end position="55"/>
    </location>
</feature>
<feature type="domain" description="HTH tetR-type" evidence="3">
    <location>
        <begin position="12"/>
        <end position="73"/>
    </location>
</feature>
<evidence type="ECO:0000313" key="4">
    <source>
        <dbReference type="EMBL" id="RJF80520.1"/>
    </source>
</evidence>
<evidence type="ECO:0000259" key="3">
    <source>
        <dbReference type="PROSITE" id="PS50977"/>
    </source>
</evidence>
<dbReference type="EMBL" id="QYUK01000016">
    <property type="protein sequence ID" value="RJF80520.1"/>
    <property type="molecule type" value="Genomic_DNA"/>
</dbReference>
<evidence type="ECO:0000313" key="5">
    <source>
        <dbReference type="Proteomes" id="UP000284605"/>
    </source>
</evidence>
<dbReference type="InterPro" id="IPR050109">
    <property type="entry name" value="HTH-type_TetR-like_transc_reg"/>
</dbReference>
<dbReference type="GO" id="GO:0000976">
    <property type="term" value="F:transcription cis-regulatory region binding"/>
    <property type="evidence" value="ECO:0007669"/>
    <property type="project" value="TreeGrafter"/>
</dbReference>
<comment type="caution">
    <text evidence="4">The sequence shown here is derived from an EMBL/GenBank/DDBJ whole genome shotgun (WGS) entry which is preliminary data.</text>
</comment>
<dbReference type="GO" id="GO:0003700">
    <property type="term" value="F:DNA-binding transcription factor activity"/>
    <property type="evidence" value="ECO:0007669"/>
    <property type="project" value="TreeGrafter"/>
</dbReference>
<dbReference type="InterPro" id="IPR001647">
    <property type="entry name" value="HTH_TetR"/>
</dbReference>
<evidence type="ECO:0000256" key="1">
    <source>
        <dbReference type="ARBA" id="ARBA00023125"/>
    </source>
</evidence>
<dbReference type="Gene3D" id="1.10.357.10">
    <property type="entry name" value="Tetracycline Repressor, domain 2"/>
    <property type="match status" value="1"/>
</dbReference>
<dbReference type="OrthoDB" id="9812484at2"/>